<accession>A0A0D6GTT9</accession>
<dbReference type="InterPro" id="IPR007423">
    <property type="entry name" value="Sel_put"/>
</dbReference>
<dbReference type="Proteomes" id="UP000480222">
    <property type="component" value="Unassembled WGS sequence"/>
</dbReference>
<dbReference type="AlphaFoldDB" id="A0A0D6GTT9"/>
<dbReference type="OMA" id="DRQDSNP"/>
<dbReference type="GeneID" id="97332692"/>
<proteinExistence type="predicted"/>
<dbReference type="OrthoDB" id="3541280at2"/>
<organism evidence="1 2">
    <name type="scientific">Corynebacterium diphtheriae</name>
    <dbReference type="NCBI Taxonomy" id="1717"/>
    <lineage>
        <taxon>Bacteria</taxon>
        <taxon>Bacillati</taxon>
        <taxon>Actinomycetota</taxon>
        <taxon>Actinomycetes</taxon>
        <taxon>Mycobacteriales</taxon>
        <taxon>Corynebacteriaceae</taxon>
        <taxon>Corynebacterium</taxon>
    </lineage>
</organism>
<dbReference type="EMBL" id="CADDAV010000022">
    <property type="protein sequence ID" value="CAB0616252.1"/>
    <property type="molecule type" value="Genomic_DNA"/>
</dbReference>
<comment type="caution">
    <text evidence="1">The sequence shown here is derived from an EMBL/GenBank/DDBJ whole genome shotgun (WGS) entry which is preliminary data.</text>
</comment>
<dbReference type="Pfam" id="PF04328">
    <property type="entry name" value="Sel_put"/>
    <property type="match status" value="1"/>
</dbReference>
<dbReference type="KEGG" id="cdip:ERS451417_01826"/>
<dbReference type="eggNOG" id="COG2879">
    <property type="taxonomic scope" value="Bacteria"/>
</dbReference>
<evidence type="ECO:0008006" key="3">
    <source>
        <dbReference type="Google" id="ProtNLM"/>
    </source>
</evidence>
<reference evidence="1 2" key="1">
    <citation type="submission" date="2020-02" db="EMBL/GenBank/DDBJ databases">
        <authorList>
            <person name="Brisse S."/>
        </authorList>
    </citation>
    <scope>NUCLEOTIDE SEQUENCE [LARGE SCALE GENOMIC DNA]</scope>
    <source>
        <strain evidence="1">CIP107547</strain>
    </source>
</reference>
<gene>
    <name evidence="1" type="ORF">CIP107547_02022</name>
</gene>
<sequence>MNALATIARWITAPVRYWGEVLGEKDYEKYVAHLKRHHPGCPIPTEREYWHKRWADQETNPGSRCC</sequence>
<protein>
    <recommendedName>
        <fullName evidence="3">DUF466 domain-containing protein</fullName>
    </recommendedName>
</protein>
<evidence type="ECO:0000313" key="2">
    <source>
        <dbReference type="Proteomes" id="UP000480222"/>
    </source>
</evidence>
<name>A0A0D6GTT9_CORDP</name>
<evidence type="ECO:0000313" key="1">
    <source>
        <dbReference type="EMBL" id="CAB0616252.1"/>
    </source>
</evidence>
<dbReference type="KEGG" id="cdi:DIP1807"/>
<dbReference type="RefSeq" id="WP_003852501.1">
    <property type="nucleotide sequence ID" value="NZ_CABVGJ010000001.1"/>
</dbReference>